<comment type="caution">
    <text evidence="3">The sequence shown here is derived from an EMBL/GenBank/DDBJ whole genome shotgun (WGS) entry which is preliminary data.</text>
</comment>
<dbReference type="InterPro" id="IPR008557">
    <property type="entry name" value="PhoX"/>
</dbReference>
<feature type="domain" description="SLH" evidence="2">
    <location>
        <begin position="666"/>
        <end position="727"/>
    </location>
</feature>
<dbReference type="SUPFAM" id="SSF75011">
    <property type="entry name" value="3-carboxy-cis,cis-mucoante lactonizing enzyme"/>
    <property type="match status" value="1"/>
</dbReference>
<dbReference type="PROSITE" id="PS00276">
    <property type="entry name" value="CHANNEL_COLICIN"/>
    <property type="match status" value="1"/>
</dbReference>
<dbReference type="InterPro" id="IPR001119">
    <property type="entry name" value="SLH_dom"/>
</dbReference>
<dbReference type="GO" id="GO:0140911">
    <property type="term" value="F:pore-forming activity"/>
    <property type="evidence" value="ECO:0007669"/>
    <property type="project" value="InterPro"/>
</dbReference>
<dbReference type="Pfam" id="PF05787">
    <property type="entry name" value="PhoX"/>
    <property type="match status" value="1"/>
</dbReference>
<dbReference type="InterPro" id="IPR006311">
    <property type="entry name" value="TAT_signal"/>
</dbReference>
<dbReference type="GO" id="GO:0050829">
    <property type="term" value="P:defense response to Gram-negative bacterium"/>
    <property type="evidence" value="ECO:0007669"/>
    <property type="project" value="InterPro"/>
</dbReference>
<accession>A0A2U2RK40</accession>
<dbReference type="PANTHER" id="PTHR35399">
    <property type="entry name" value="SLR8030 PROTEIN"/>
    <property type="match status" value="1"/>
</dbReference>
<dbReference type="AlphaFoldDB" id="A0A2U2RK40"/>
<dbReference type="Pfam" id="PF00395">
    <property type="entry name" value="SLH"/>
    <property type="match status" value="3"/>
</dbReference>
<dbReference type="Proteomes" id="UP000245590">
    <property type="component" value="Unassembled WGS sequence"/>
</dbReference>
<evidence type="ECO:0000256" key="1">
    <source>
        <dbReference type="SAM" id="MobiDB-lite"/>
    </source>
</evidence>
<protein>
    <submittedName>
        <fullName evidence="3">Phosphatase</fullName>
    </submittedName>
</protein>
<sequence>MKDHVAGKRSPVTCALKCANACLGETCNSSANATFRDIASAALSRRALLGGGAAGALAIAVAGTAGAPSAEAATAAGPLPARPTAPGGSPLEFTTIQPVEHTADEFTVPEGFRWQPVIKWGDKLFSDAPDFDWEDQSAEAQRLQFGYNNDYTEIQEIPHTSGRRAVMFVNHEYTNENIMLPPGTDPEVAARIGMEAHGLSVVELERENADSPYEYVVDADLNRRFVADTRYDFTGPAAGSELLRTADSRRGRHTRGTFGNCSGGLTPWGTLLSGEENFNGYFRTAADSAENKRYGMGAEPTVRGWEDVDPRFDTTNEGYENSAHHFGWIVEVDPWDPESTPRKHTAMGRFKHEGANIIIAEDRHAVAYMGDDEKFDYLYKFVSRKKYVEGNTRHNMQLLEDGDLYVARFSGNSGPMDGSGEVPADGSFDGTGTWIPLVVDGESRVEGMDVDEVLVRTRLAADTVSPTKMDRCEDVQPSLTSRKVYVACTNNDGRGTEGKEGPDEVNPRTVNRDGHVVEIDELGNQSGASFAWNLLLVCGDPEQNDATYFSGFPTEKVSPISCPDNLAFDSVGNLWISTDGAPSTIGFNDGLFRVTLDGKQRGRVEQFASVPVDAETCGPIVHDQDRTAFVSVQHPGEDGSYEKQTSYWPEFAGTGPKPAVVQILPSTVSFSDVDPETAEYQAIVWSAQHGIIPGREDGTFRPQGTVGRRAMATFLYRLAGKPEVTPPRNEPFGDVEKGDAGYRAIIWAQREGIVRGYGDGTFRPAQKVTREEAAVMLYRYAGSPAYPSPTKPPYPDVEPGARNATEIAWLKARGIATTWEDGTFRPTVALTRASAASFLYRTDAVQHVAFREG</sequence>
<dbReference type="OrthoDB" id="9801383at2"/>
<dbReference type="GO" id="GO:0016020">
    <property type="term" value="C:membrane"/>
    <property type="evidence" value="ECO:0007669"/>
    <property type="project" value="InterPro"/>
</dbReference>
<dbReference type="GO" id="GO:0031640">
    <property type="term" value="P:killing of cells of another organism"/>
    <property type="evidence" value="ECO:0007669"/>
    <property type="project" value="InterPro"/>
</dbReference>
<proteinExistence type="predicted"/>
<dbReference type="PROSITE" id="PS51318">
    <property type="entry name" value="TAT"/>
    <property type="match status" value="1"/>
</dbReference>
<dbReference type="EMBL" id="QFKX01000003">
    <property type="protein sequence ID" value="PWH06237.1"/>
    <property type="molecule type" value="Genomic_DNA"/>
</dbReference>
<dbReference type="PANTHER" id="PTHR35399:SF2">
    <property type="entry name" value="DUF839 DOMAIN-CONTAINING PROTEIN"/>
    <property type="match status" value="1"/>
</dbReference>
<feature type="domain" description="SLH" evidence="2">
    <location>
        <begin position="728"/>
        <end position="791"/>
    </location>
</feature>
<name>A0A2U2RK40_9MICO</name>
<dbReference type="InterPro" id="IPR000293">
    <property type="entry name" value="Channel_colicin_C"/>
</dbReference>
<evidence type="ECO:0000313" key="4">
    <source>
        <dbReference type="Proteomes" id="UP000245590"/>
    </source>
</evidence>
<organism evidence="3 4">
    <name type="scientific">Brachybacterium endophyticum</name>
    <dbReference type="NCBI Taxonomy" id="2182385"/>
    <lineage>
        <taxon>Bacteria</taxon>
        <taxon>Bacillati</taxon>
        <taxon>Actinomycetota</taxon>
        <taxon>Actinomycetes</taxon>
        <taxon>Micrococcales</taxon>
        <taxon>Dermabacteraceae</taxon>
        <taxon>Brachybacterium</taxon>
    </lineage>
</organism>
<feature type="compositionally biased region" description="Low complexity" evidence="1">
    <location>
        <begin position="74"/>
        <end position="88"/>
    </location>
</feature>
<dbReference type="PROSITE" id="PS51272">
    <property type="entry name" value="SLH"/>
    <property type="match status" value="3"/>
</dbReference>
<keyword evidence="4" id="KW-1185">Reference proteome</keyword>
<feature type="region of interest" description="Disordered" evidence="1">
    <location>
        <begin position="74"/>
        <end position="93"/>
    </location>
</feature>
<feature type="domain" description="SLH" evidence="2">
    <location>
        <begin position="793"/>
        <end position="853"/>
    </location>
</feature>
<evidence type="ECO:0000313" key="3">
    <source>
        <dbReference type="EMBL" id="PWH06237.1"/>
    </source>
</evidence>
<reference evidence="3 4" key="1">
    <citation type="submission" date="2018-05" db="EMBL/GenBank/DDBJ databases">
        <title>Brachybacterium sp. M1HQ-2T, whole genome shotgun sequence.</title>
        <authorList>
            <person name="Tuo L."/>
        </authorList>
    </citation>
    <scope>NUCLEOTIDE SEQUENCE [LARGE SCALE GENOMIC DNA]</scope>
    <source>
        <strain evidence="3 4">M1HQ-2</strain>
    </source>
</reference>
<evidence type="ECO:0000259" key="2">
    <source>
        <dbReference type="PROSITE" id="PS51272"/>
    </source>
</evidence>
<gene>
    <name evidence="3" type="ORF">DEO23_09945</name>
</gene>